<dbReference type="SUPFAM" id="SSF48264">
    <property type="entry name" value="Cytochrome P450"/>
    <property type="match status" value="1"/>
</dbReference>
<dbReference type="GO" id="GO:0016705">
    <property type="term" value="F:oxidoreductase activity, acting on paired donors, with incorporation or reduction of molecular oxygen"/>
    <property type="evidence" value="ECO:0007669"/>
    <property type="project" value="InterPro"/>
</dbReference>
<dbReference type="Gene3D" id="1.10.630.10">
    <property type="entry name" value="Cytochrome P450"/>
    <property type="match status" value="1"/>
</dbReference>
<dbReference type="OrthoDB" id="1470350at2759"/>
<sequence>MYMAVTAENIVCHIADASVVSQMCNARQSFRKPIWQYGFLKLYGPNLLTCEDQAWAHHRRHTAPTFNEKNSALVWEESIPSTRGDLRKFSLNVLSGAGFGVKLPFKQLPQESNDDPNDMFKVTAKPPAGFSFTFRSAVAYMNLRIMAVVLATMIIPKWIPRSLIPWLKSDFEAHRDLEA</sequence>
<keyword evidence="2" id="KW-1185">Reference proteome</keyword>
<accession>A0A2I1BYD6</accession>
<dbReference type="GO" id="GO:0005506">
    <property type="term" value="F:iron ion binding"/>
    <property type="evidence" value="ECO:0007669"/>
    <property type="project" value="InterPro"/>
</dbReference>
<dbReference type="STRING" id="1392255.A0A2I1BYD6"/>
<reference evidence="2" key="1">
    <citation type="journal article" date="2018" name="Proc. Natl. Acad. Sci. U.S.A.">
        <title>Linking secondary metabolites to gene clusters through genome sequencing of six diverse Aspergillus species.</title>
        <authorList>
            <person name="Kaerboelling I."/>
            <person name="Vesth T.C."/>
            <person name="Frisvad J.C."/>
            <person name="Nybo J.L."/>
            <person name="Theobald S."/>
            <person name="Kuo A."/>
            <person name="Bowyer P."/>
            <person name="Matsuda Y."/>
            <person name="Mondo S."/>
            <person name="Lyhne E.K."/>
            <person name="Kogle M.E."/>
            <person name="Clum A."/>
            <person name="Lipzen A."/>
            <person name="Salamov A."/>
            <person name="Ngan C.Y."/>
            <person name="Daum C."/>
            <person name="Chiniquy J."/>
            <person name="Barry K."/>
            <person name="LaButti K."/>
            <person name="Haridas S."/>
            <person name="Simmons B.A."/>
            <person name="Magnuson J.K."/>
            <person name="Mortensen U.H."/>
            <person name="Larsen T.O."/>
            <person name="Grigoriev I.V."/>
            <person name="Baker S.E."/>
            <person name="Andersen M.R."/>
        </authorList>
    </citation>
    <scope>NUCLEOTIDE SEQUENCE [LARGE SCALE GENOMIC DNA]</scope>
    <source>
        <strain evidence="2">IBT 16806</strain>
    </source>
</reference>
<dbReference type="GO" id="GO:0020037">
    <property type="term" value="F:heme binding"/>
    <property type="evidence" value="ECO:0007669"/>
    <property type="project" value="InterPro"/>
</dbReference>
<name>A0A2I1BYD6_ASPN1</name>
<gene>
    <name evidence="1" type="ORF">P174DRAFT_424563</name>
</gene>
<dbReference type="AlphaFoldDB" id="A0A2I1BYD6"/>
<dbReference type="Proteomes" id="UP000234474">
    <property type="component" value="Unassembled WGS sequence"/>
</dbReference>
<evidence type="ECO:0000313" key="1">
    <source>
        <dbReference type="EMBL" id="PKX90385.1"/>
    </source>
</evidence>
<evidence type="ECO:0008006" key="3">
    <source>
        <dbReference type="Google" id="ProtNLM"/>
    </source>
</evidence>
<dbReference type="RefSeq" id="XP_024678980.1">
    <property type="nucleotide sequence ID" value="XM_024825209.1"/>
</dbReference>
<dbReference type="VEuPathDB" id="FungiDB:P174DRAFT_424563"/>
<comment type="caution">
    <text evidence="1">The sequence shown here is derived from an EMBL/GenBank/DDBJ whole genome shotgun (WGS) entry which is preliminary data.</text>
</comment>
<proteinExistence type="predicted"/>
<dbReference type="GeneID" id="36532534"/>
<dbReference type="InterPro" id="IPR036396">
    <property type="entry name" value="Cyt_P450_sf"/>
</dbReference>
<protein>
    <recommendedName>
        <fullName evidence="3">Cytochrome P450</fullName>
    </recommendedName>
</protein>
<evidence type="ECO:0000313" key="2">
    <source>
        <dbReference type="Proteomes" id="UP000234474"/>
    </source>
</evidence>
<dbReference type="EMBL" id="MSZS01000008">
    <property type="protein sequence ID" value="PKX90385.1"/>
    <property type="molecule type" value="Genomic_DNA"/>
</dbReference>
<organism evidence="1 2">
    <name type="scientific">Aspergillus novofumigatus (strain IBT 16806)</name>
    <dbReference type="NCBI Taxonomy" id="1392255"/>
    <lineage>
        <taxon>Eukaryota</taxon>
        <taxon>Fungi</taxon>
        <taxon>Dikarya</taxon>
        <taxon>Ascomycota</taxon>
        <taxon>Pezizomycotina</taxon>
        <taxon>Eurotiomycetes</taxon>
        <taxon>Eurotiomycetidae</taxon>
        <taxon>Eurotiales</taxon>
        <taxon>Aspergillaceae</taxon>
        <taxon>Aspergillus</taxon>
        <taxon>Aspergillus subgen. Fumigati</taxon>
    </lineage>
</organism>
<dbReference type="GO" id="GO:0004497">
    <property type="term" value="F:monooxygenase activity"/>
    <property type="evidence" value="ECO:0007669"/>
    <property type="project" value="InterPro"/>
</dbReference>